<comment type="caution">
    <text evidence="1">The sequence shown here is derived from an EMBL/GenBank/DDBJ whole genome shotgun (WGS) entry which is preliminary data.</text>
</comment>
<dbReference type="EMBL" id="JAIWYP010000007">
    <property type="protein sequence ID" value="KAH3799060.1"/>
    <property type="molecule type" value="Genomic_DNA"/>
</dbReference>
<keyword evidence="2" id="KW-1185">Reference proteome</keyword>
<dbReference type="Proteomes" id="UP000828390">
    <property type="component" value="Unassembled WGS sequence"/>
</dbReference>
<gene>
    <name evidence="1" type="ORF">DPMN_152663</name>
</gene>
<protein>
    <submittedName>
        <fullName evidence="1">Uncharacterized protein</fullName>
    </submittedName>
</protein>
<organism evidence="1 2">
    <name type="scientific">Dreissena polymorpha</name>
    <name type="common">Zebra mussel</name>
    <name type="synonym">Mytilus polymorpha</name>
    <dbReference type="NCBI Taxonomy" id="45954"/>
    <lineage>
        <taxon>Eukaryota</taxon>
        <taxon>Metazoa</taxon>
        <taxon>Spiralia</taxon>
        <taxon>Lophotrochozoa</taxon>
        <taxon>Mollusca</taxon>
        <taxon>Bivalvia</taxon>
        <taxon>Autobranchia</taxon>
        <taxon>Heteroconchia</taxon>
        <taxon>Euheterodonta</taxon>
        <taxon>Imparidentia</taxon>
        <taxon>Neoheterodontei</taxon>
        <taxon>Myida</taxon>
        <taxon>Dreissenoidea</taxon>
        <taxon>Dreissenidae</taxon>
        <taxon>Dreissena</taxon>
    </lineage>
</organism>
<name>A0A9D4FHV1_DREPO</name>
<dbReference type="AlphaFoldDB" id="A0A9D4FHV1"/>
<sequence>MYDDANTMSALAHGLTDKVATVEEVAGKDTFVDIRNCLFSSDPKPHMFYHGLVLRV</sequence>
<reference evidence="1" key="2">
    <citation type="submission" date="2020-11" db="EMBL/GenBank/DDBJ databases">
        <authorList>
            <person name="McCartney M.A."/>
            <person name="Auch B."/>
            <person name="Kono T."/>
            <person name="Mallez S."/>
            <person name="Becker A."/>
            <person name="Gohl D.M."/>
            <person name="Silverstein K.A.T."/>
            <person name="Koren S."/>
            <person name="Bechman K.B."/>
            <person name="Herman A."/>
            <person name="Abrahante J.E."/>
            <person name="Garbe J."/>
        </authorList>
    </citation>
    <scope>NUCLEOTIDE SEQUENCE</scope>
    <source>
        <strain evidence="1">Duluth1</strain>
        <tissue evidence="1">Whole animal</tissue>
    </source>
</reference>
<evidence type="ECO:0000313" key="2">
    <source>
        <dbReference type="Proteomes" id="UP000828390"/>
    </source>
</evidence>
<evidence type="ECO:0000313" key="1">
    <source>
        <dbReference type="EMBL" id="KAH3799060.1"/>
    </source>
</evidence>
<reference evidence="1" key="1">
    <citation type="journal article" date="2019" name="bioRxiv">
        <title>The Genome of the Zebra Mussel, Dreissena polymorpha: A Resource for Invasive Species Research.</title>
        <authorList>
            <person name="McCartney M.A."/>
            <person name="Auch B."/>
            <person name="Kono T."/>
            <person name="Mallez S."/>
            <person name="Zhang Y."/>
            <person name="Obille A."/>
            <person name="Becker A."/>
            <person name="Abrahante J.E."/>
            <person name="Garbe J."/>
            <person name="Badalamenti J.P."/>
            <person name="Herman A."/>
            <person name="Mangelson H."/>
            <person name="Liachko I."/>
            <person name="Sullivan S."/>
            <person name="Sone E.D."/>
            <person name="Koren S."/>
            <person name="Silverstein K.A.T."/>
            <person name="Beckman K.B."/>
            <person name="Gohl D.M."/>
        </authorList>
    </citation>
    <scope>NUCLEOTIDE SEQUENCE</scope>
    <source>
        <strain evidence="1">Duluth1</strain>
        <tissue evidence="1">Whole animal</tissue>
    </source>
</reference>
<proteinExistence type="predicted"/>
<accession>A0A9D4FHV1</accession>